<keyword evidence="2" id="KW-0732">Signal</keyword>
<feature type="compositionally biased region" description="Polar residues" evidence="1">
    <location>
        <begin position="845"/>
        <end position="879"/>
    </location>
</feature>
<organism evidence="3">
    <name type="scientific">Cacopsylla melanoneura</name>
    <dbReference type="NCBI Taxonomy" id="428564"/>
    <lineage>
        <taxon>Eukaryota</taxon>
        <taxon>Metazoa</taxon>
        <taxon>Ecdysozoa</taxon>
        <taxon>Arthropoda</taxon>
        <taxon>Hexapoda</taxon>
        <taxon>Insecta</taxon>
        <taxon>Pterygota</taxon>
        <taxon>Neoptera</taxon>
        <taxon>Paraneoptera</taxon>
        <taxon>Hemiptera</taxon>
        <taxon>Sternorrhyncha</taxon>
        <taxon>Psylloidea</taxon>
        <taxon>Psyllidae</taxon>
        <taxon>Psyllinae</taxon>
        <taxon>Cacopsylla</taxon>
    </lineage>
</organism>
<feature type="region of interest" description="Disordered" evidence="1">
    <location>
        <begin position="993"/>
        <end position="1016"/>
    </location>
</feature>
<feature type="region of interest" description="Disordered" evidence="1">
    <location>
        <begin position="1345"/>
        <end position="1364"/>
    </location>
</feature>
<feature type="compositionally biased region" description="Acidic residues" evidence="1">
    <location>
        <begin position="892"/>
        <end position="910"/>
    </location>
</feature>
<feature type="region of interest" description="Disordered" evidence="1">
    <location>
        <begin position="310"/>
        <end position="331"/>
    </location>
</feature>
<feature type="region of interest" description="Disordered" evidence="1">
    <location>
        <begin position="710"/>
        <end position="879"/>
    </location>
</feature>
<feature type="region of interest" description="Disordered" evidence="1">
    <location>
        <begin position="891"/>
        <end position="910"/>
    </location>
</feature>
<feature type="compositionally biased region" description="Polar residues" evidence="1">
    <location>
        <begin position="1399"/>
        <end position="1419"/>
    </location>
</feature>
<evidence type="ECO:0000256" key="2">
    <source>
        <dbReference type="SAM" id="SignalP"/>
    </source>
</evidence>
<feature type="signal peptide" evidence="2">
    <location>
        <begin position="1"/>
        <end position="25"/>
    </location>
</feature>
<feature type="compositionally biased region" description="Basic and acidic residues" evidence="1">
    <location>
        <begin position="738"/>
        <end position="765"/>
    </location>
</feature>
<feature type="region of interest" description="Disordered" evidence="1">
    <location>
        <begin position="1390"/>
        <end position="1437"/>
    </location>
</feature>
<feature type="compositionally biased region" description="Basic and acidic residues" evidence="1">
    <location>
        <begin position="1820"/>
        <end position="1848"/>
    </location>
</feature>
<feature type="compositionally biased region" description="Basic and acidic residues" evidence="1">
    <location>
        <begin position="777"/>
        <end position="798"/>
    </location>
</feature>
<evidence type="ECO:0000313" key="3">
    <source>
        <dbReference type="EMBL" id="CAG6610185.1"/>
    </source>
</evidence>
<accession>A0A8D8LI55</accession>
<feature type="compositionally biased region" description="Basic and acidic residues" evidence="1">
    <location>
        <begin position="807"/>
        <end position="821"/>
    </location>
</feature>
<feature type="compositionally biased region" description="Polar residues" evidence="1">
    <location>
        <begin position="1501"/>
        <end position="1515"/>
    </location>
</feature>
<evidence type="ECO:0000256" key="1">
    <source>
        <dbReference type="SAM" id="MobiDB-lite"/>
    </source>
</evidence>
<feature type="chain" id="PRO_5034063365" evidence="2">
    <location>
        <begin position="26"/>
        <end position="2164"/>
    </location>
</feature>
<proteinExistence type="predicted"/>
<feature type="compositionally biased region" description="Polar residues" evidence="1">
    <location>
        <begin position="1350"/>
        <end position="1364"/>
    </location>
</feature>
<protein>
    <submittedName>
        <fullName evidence="3">Uncharacterized protein</fullName>
    </submittedName>
</protein>
<feature type="region of interest" description="Disordered" evidence="1">
    <location>
        <begin position="60"/>
        <end position="87"/>
    </location>
</feature>
<feature type="region of interest" description="Disordered" evidence="1">
    <location>
        <begin position="1818"/>
        <end position="1848"/>
    </location>
</feature>
<sequence length="2164" mass="249921">MLCQPGITLTWALLAGVLFLQIIHCEESAGPVLTNATATGSVYQYVQNFLSEILYPLPSNGNTGQSQQQKQVGNCRPKGKNRGKKNEYQIDCIEDGKAEEDEEGRPLAQNQKHFVNNKKPLAVDWHAKDMSFVNQLNGTIHNIVKRQAAGYFQHRTDEELDYRDHWQLGLKEAFFNTLTYVEKRIQDDEKRYKLWMKIKRSRFLKRKLLMATDDLAENNKYGVIINRNVKFEIRQTDSAIYECISKTCKPDPDVTAVWKIRTIDSENVERDDDILLRGSEHDDEYYGSGSRRRNVRYRSSNNRRLGRWRRQTSNGKYNFRNSPNIRDGTRRSKRDVNEKIIDNFNIEDKLTSVNELSEAEVIRFKRNRSIFEQQNNKMNRMNNNGQLFQTQNQRVPQQTTQRLFPAHDLYAANPAAYVLNANPWKPMLSQIYPSNDGRGYSGGQRFLEDQALEFLSAREKDKIPVNSFEEARSSTSNTQGVLDSWNVQPIIISNEYSTPKVVRILPTDGIPKEELNFLRQTLPKNYDLSGLQLELPAIRNAIKERIPLEQQTYLKSNNQQQYVKIPIPPIRDSEEPSPERLEDNKSKFYSSGKYVSPNIQTIHAPAQYERQEDTFEKPWMSFRIQNPSASMVGENSAHYTKILTVPSKAHIETPQNQNLQSNPKQIKARLIDDTNLNIQNIPTSRFKSDQEFTSKNIPHDGRLPQATLQHTRIDNIDFPNNSNTPKSERNEQPIYQNNDREQAKKEQYEKSRPFEHFKPEHDMEIRWSQLPPVKPNINDERRNPSKEDHLSKHQELPKSRNINSYEHVSENPRESPTEQKIKGNAQLEEYDTIKPDVESPKHPEASTQKHNVQIVQSTTERSAQGNSQTNTDPNQNKVVTSSTPEMTALIQDENEEGEEGDEYDEEYDDYEDEYEDTDEEPQIIKTSIQHCKALAKNTAILSRSKNLKFAIKPMLIFFKTNFDSFVKEHCYLYTTAKDLKILNNDLNLESEERKKKRILRSNKNSPKPNKRNFKKKYKGKNYKRYRNDGYDQFEDEVYRDSFEAYGKKRTNESKLHKSFQDPEYDDIITESDLKTGHKNNKDIPPAHKKHIHSMHRFFDPQNDPISPLDLEGINFEDNVQNIRRIDDGDYRIIIFPKTLLRVNVDKNGKDTMQSRSDDVEEIEYIEDTNESFLKNTKNFRFPSEGSVTRDKDKVNLDSFVENRSKPKSNLERVTEKFTLEDLPSSDHHKTFAQNRKDKNQPTEKTVVGTFKFPEPEYFFNNSPTDRFFKTQETNKDSEVNMFRPIQPENVEKKVFQINLKLGSDLLNNSNQQTKDKLIKPKGQVIDEVIYLPNHELFTPHQQKHKFSGTAKKQSNSHNIPSFENNRNITLSSQIFVGKHADKNMEEFFKSIEDGDGEIETSQGTSKESGRHTSNSINTMNRREDKVSSTESFPNKSEFGPVLKDGFLPIMPMVVDRSSSPENMSGIITSETVKNLPLKETIQLSFRSRLKSSDRPYEQVHLGTTPSTSTNASISTKHTRIKPTSYFSEPLLMNLFDKSAFNTSGKSRGSTTVKSFVGNQSLTDTTNQTNVKVDNFKPSYPFTKFSEPDPMFDQMNGTLVEEALETQTEDGQVVYATQSSRVAMVKKPNDKLHQSDVIKIIQKDFIHPVEDKTNYTRHEPDAVKIVQKEFIRPLEEKVDIRANQRNISHREIESYKRQTNHSSQPERINFNQIVHLNLTDKLSQVPQNTLFYMKKESVNGNLQTSSGTLYKQSIRIPPENKTSHGLSGTTISTIENNSTPLPYHSKNITIDEKDSEKNENFKDLENKKDMASNIMQLFQSDGERGKDNQRDSHEISNKTSVKNEKEIQTLRGDKRYSEYAIHQDVSIKTVEEENGNKQKSNSGESLIQPLDEILMRNIKNQRERQFLERNIQKHAMSSRADENIDELYDSEHPTNLEATTFSNDLTTTDSSLFLYKTVISIIEKTPGSNKNEIEIPLEKNVYEDMLPTIMPTEIAEKTNKEMSEPIKDVMIKESETNLNNTSTNKINAKVSYLFHESVSSTVGPVYNRSHEPQSTSRVEKELLQTNITNLKQNIDQFNNKDNTARSGNTPEESENLIKNIIAESLKSYSSSNFTKGTVKPDSRKSIHSSKLISNQFLKATTFHPLHFRSADEDRKVVSKNQQPYL</sequence>
<reference evidence="3" key="1">
    <citation type="submission" date="2021-05" db="EMBL/GenBank/DDBJ databases">
        <authorList>
            <person name="Alioto T."/>
            <person name="Alioto T."/>
            <person name="Gomez Garrido J."/>
        </authorList>
    </citation>
    <scope>NUCLEOTIDE SEQUENCE</scope>
</reference>
<feature type="region of interest" description="Disordered" evidence="1">
    <location>
        <begin position="1496"/>
        <end position="1515"/>
    </location>
</feature>
<name>A0A8D8LI55_9HEMI</name>
<feature type="compositionally biased region" description="Basic and acidic residues" evidence="1">
    <location>
        <begin position="831"/>
        <end position="844"/>
    </location>
</feature>
<dbReference type="EMBL" id="HBUF01017380">
    <property type="protein sequence ID" value="CAG6610185.1"/>
    <property type="molecule type" value="Transcribed_RNA"/>
</dbReference>
<feature type="compositionally biased region" description="Polar residues" evidence="1">
    <location>
        <begin position="311"/>
        <end position="324"/>
    </location>
</feature>
<feature type="compositionally biased region" description="Polar residues" evidence="1">
    <location>
        <begin position="60"/>
        <end position="72"/>
    </location>
</feature>